<dbReference type="AlphaFoldDB" id="A0A1J4MV71"/>
<feature type="region of interest" description="Disordered" evidence="1">
    <location>
        <begin position="292"/>
        <end position="313"/>
    </location>
</feature>
<evidence type="ECO:0000313" key="3">
    <source>
        <dbReference type="Proteomes" id="UP000186804"/>
    </source>
</evidence>
<dbReference type="EMBL" id="LRBS01000010">
    <property type="protein sequence ID" value="OII78080.1"/>
    <property type="molecule type" value="Genomic_DNA"/>
</dbReference>
<keyword evidence="3" id="KW-1185">Reference proteome</keyword>
<accession>A0A1J4MV71</accession>
<dbReference type="VEuPathDB" id="CryptoDB:cand_037280"/>
<protein>
    <submittedName>
        <fullName evidence="2">Uncharacterized protein</fullName>
    </submittedName>
</protein>
<comment type="caution">
    <text evidence="2">The sequence shown here is derived from an EMBL/GenBank/DDBJ whole genome shotgun (WGS) entry which is preliminary data.</text>
</comment>
<organism evidence="2 3">
    <name type="scientific">Cryptosporidium andersoni</name>
    <dbReference type="NCBI Taxonomy" id="117008"/>
    <lineage>
        <taxon>Eukaryota</taxon>
        <taxon>Sar</taxon>
        <taxon>Alveolata</taxon>
        <taxon>Apicomplexa</taxon>
        <taxon>Conoidasida</taxon>
        <taxon>Coccidia</taxon>
        <taxon>Eucoccidiorida</taxon>
        <taxon>Eimeriorina</taxon>
        <taxon>Cryptosporidiidae</taxon>
        <taxon>Cryptosporidium</taxon>
    </lineage>
</organism>
<feature type="compositionally biased region" description="Polar residues" evidence="1">
    <location>
        <begin position="203"/>
        <end position="220"/>
    </location>
</feature>
<evidence type="ECO:0000256" key="1">
    <source>
        <dbReference type="SAM" id="MobiDB-lite"/>
    </source>
</evidence>
<dbReference type="Proteomes" id="UP000186804">
    <property type="component" value="Unassembled WGS sequence"/>
</dbReference>
<reference evidence="2 3" key="1">
    <citation type="submission" date="2016-10" db="EMBL/GenBank/DDBJ databases">
        <title>Reductive evolution of mitochondrial metabolism and differential evolution of invasion-related proteins in Cryptosporidium.</title>
        <authorList>
            <person name="Liu S."/>
            <person name="Roellig D.M."/>
            <person name="Guo Y."/>
            <person name="Li N."/>
            <person name="Frace M.A."/>
            <person name="Tang K."/>
            <person name="Zhang L."/>
            <person name="Feng Y."/>
            <person name="Xiao L."/>
        </authorList>
    </citation>
    <scope>NUCLEOTIDE SEQUENCE [LARGE SCALE GENOMIC DNA]</scope>
    <source>
        <strain evidence="2">30847</strain>
    </source>
</reference>
<dbReference type="RefSeq" id="XP_067069926.1">
    <property type="nucleotide sequence ID" value="XM_067213953.1"/>
</dbReference>
<proteinExistence type="predicted"/>
<gene>
    <name evidence="2" type="ORF">cand_037280</name>
</gene>
<evidence type="ECO:0000313" key="2">
    <source>
        <dbReference type="EMBL" id="OII78080.1"/>
    </source>
</evidence>
<sequence length="496" mass="57083">MMRSRRCRNTNLTDIRLNLKKSRVTRENFDYRYLPLQRLKQRLLNLDDKPTDTRKIAIELIEADLNLIKELFGGHVTMSINYFQVLKEDKVCMKSENKMESQQILQKIEFMGNQLPHDTSTSDFQVSYEENQDLYRRSEGNEILLSSQVQSQVETQALESSLYQYQNKKYSNQIKRSDNQQLHSGSIQSLVRCEDYKHEANHCPNNKSLTSKHAEQSTTQQEHRVPNQKDMGVFRNKVYGQYQIKETRYRNIGKMTDNINSTQIDIPIQQNTEVQNCTENNKKKVHKSELVPDPFQPQIRPSRSHKQTRSCHSNFESNSNYYLIPKFPNVTGNVPTHIHCQDSPPLQNFIPIQTNVTPALAQGVILNNQGPNINRTGCRINPSSNVGFPLDSLNYETTGSLTLNKLWHNTYTQNISGSCTLPSSSYSAIFPAQNYVLNPQSVHYEGLDTSETFNSTNLMERNKISSTVPLLNVTAEYTLNKVPNANVPPWSNFRHS</sequence>
<feature type="region of interest" description="Disordered" evidence="1">
    <location>
        <begin position="202"/>
        <end position="229"/>
    </location>
</feature>
<dbReference type="GeneID" id="92367912"/>
<name>A0A1J4MV71_9CRYT</name>
<dbReference type="OrthoDB" id="10300276at2759"/>